<feature type="transmembrane region" description="Helical" evidence="5">
    <location>
        <begin position="172"/>
        <end position="190"/>
    </location>
</feature>
<dbReference type="PANTHER" id="PTHR34292:SF2">
    <property type="entry name" value="OUTER SPORE WALL PROTEIN LDS1"/>
    <property type="match status" value="1"/>
</dbReference>
<gene>
    <name evidence="6" type="ORF">I7I52_01688</name>
</gene>
<feature type="transmembrane region" description="Helical" evidence="5">
    <location>
        <begin position="85"/>
        <end position="106"/>
    </location>
</feature>
<evidence type="ECO:0000313" key="6">
    <source>
        <dbReference type="EMBL" id="KAG5303636.1"/>
    </source>
</evidence>
<dbReference type="VEuPathDB" id="FungiDB:I7I52_01688"/>
<accession>A0A8H7Z6F6</accession>
<evidence type="ECO:0000256" key="4">
    <source>
        <dbReference type="ARBA" id="ARBA00023136"/>
    </source>
</evidence>
<dbReference type="OrthoDB" id="10012223at2759"/>
<dbReference type="GO" id="GO:0005628">
    <property type="term" value="C:prospore membrane"/>
    <property type="evidence" value="ECO:0007669"/>
    <property type="project" value="TreeGrafter"/>
</dbReference>
<evidence type="ECO:0008006" key="8">
    <source>
        <dbReference type="Google" id="ProtNLM"/>
    </source>
</evidence>
<keyword evidence="3 5" id="KW-1133">Transmembrane helix</keyword>
<dbReference type="Proteomes" id="UP000670092">
    <property type="component" value="Unassembled WGS sequence"/>
</dbReference>
<organism evidence="6 7">
    <name type="scientific">Ajellomyces capsulatus</name>
    <name type="common">Darling's disease fungus</name>
    <name type="synonym">Histoplasma capsulatum</name>
    <dbReference type="NCBI Taxonomy" id="5037"/>
    <lineage>
        <taxon>Eukaryota</taxon>
        <taxon>Fungi</taxon>
        <taxon>Dikarya</taxon>
        <taxon>Ascomycota</taxon>
        <taxon>Pezizomycotina</taxon>
        <taxon>Eurotiomycetes</taxon>
        <taxon>Eurotiomycetidae</taxon>
        <taxon>Onygenales</taxon>
        <taxon>Ajellomycetaceae</taxon>
        <taxon>Histoplasma</taxon>
    </lineage>
</organism>
<dbReference type="GO" id="GO:0005619">
    <property type="term" value="C:ascospore wall"/>
    <property type="evidence" value="ECO:0007669"/>
    <property type="project" value="TreeGrafter"/>
</dbReference>
<evidence type="ECO:0000256" key="5">
    <source>
        <dbReference type="SAM" id="Phobius"/>
    </source>
</evidence>
<name>A0A8H7Z6F6_AJECA</name>
<feature type="transmembrane region" description="Helical" evidence="5">
    <location>
        <begin position="15"/>
        <end position="41"/>
    </location>
</feature>
<keyword evidence="4 5" id="KW-0472">Membrane</keyword>
<evidence type="ECO:0000256" key="1">
    <source>
        <dbReference type="ARBA" id="ARBA00004141"/>
    </source>
</evidence>
<proteinExistence type="predicted"/>
<dbReference type="InterPro" id="IPR052786">
    <property type="entry name" value="Spore_wall_assembly"/>
</dbReference>
<keyword evidence="2 5" id="KW-0812">Transmembrane</keyword>
<dbReference type="GO" id="GO:0005811">
    <property type="term" value="C:lipid droplet"/>
    <property type="evidence" value="ECO:0007669"/>
    <property type="project" value="TreeGrafter"/>
</dbReference>
<feature type="transmembrane region" description="Helical" evidence="5">
    <location>
        <begin position="53"/>
        <end position="73"/>
    </location>
</feature>
<protein>
    <recommendedName>
        <fullName evidence="8">Outer spore wall protein RRT8</fullName>
    </recommendedName>
</protein>
<dbReference type="EMBL" id="JAEVHI010000001">
    <property type="protein sequence ID" value="KAG5303636.1"/>
    <property type="molecule type" value="Genomic_DNA"/>
</dbReference>
<comment type="subcellular location">
    <subcellularLocation>
        <location evidence="1">Membrane</location>
        <topology evidence="1">Multi-pass membrane protein</topology>
    </subcellularLocation>
</comment>
<sequence length="278" mass="30699">MANKLISILVSEVNYLIAFLAELARSGTYIYPFQGILYLVSHRSLRQPLVSKLSKIVSIGIPVTTMMFFFTYIPQMAVLAFTNGPLAPISAILLVLSESSTITNFLSRSFILRDSLVDTFDGTLIARGDTELVCQGRKVKDPASSLDPISRLGDMIRKPLATFSLSSLVRSLVYLPLNMIPVVGTMMYILSQGKRFGPISHERYFQLKGWDSRKKQAWVAAHSAAYTSFGAAAFALEMVPFASLAFAYTNTVGAALWASNMEKSVYKPPTLEQLKKSE</sequence>
<comment type="caution">
    <text evidence="6">The sequence shown here is derived from an EMBL/GenBank/DDBJ whole genome shotgun (WGS) entry which is preliminary data.</text>
</comment>
<evidence type="ECO:0000256" key="3">
    <source>
        <dbReference type="ARBA" id="ARBA00022989"/>
    </source>
</evidence>
<dbReference type="Pfam" id="PF07264">
    <property type="entry name" value="EI24"/>
    <property type="match status" value="1"/>
</dbReference>
<dbReference type="AlphaFoldDB" id="A0A8H7Z6F6"/>
<reference evidence="6 7" key="1">
    <citation type="submission" date="2021-01" db="EMBL/GenBank/DDBJ databases">
        <title>Chromosome-level genome assembly of a human fungal pathogen reveals clustering of transcriptionally co-regulated genes.</title>
        <authorList>
            <person name="Voorhies M."/>
            <person name="Cohen S."/>
            <person name="Shea T.P."/>
            <person name="Petrus S."/>
            <person name="Munoz J.F."/>
            <person name="Poplawski S."/>
            <person name="Goldman W.E."/>
            <person name="Michael T."/>
            <person name="Cuomo C.A."/>
            <person name="Sil A."/>
            <person name="Beyhan S."/>
        </authorList>
    </citation>
    <scope>NUCLEOTIDE SEQUENCE [LARGE SCALE GENOMIC DNA]</scope>
    <source>
        <strain evidence="6 7">G184AR</strain>
    </source>
</reference>
<feature type="transmembrane region" description="Helical" evidence="5">
    <location>
        <begin position="238"/>
        <end position="258"/>
    </location>
</feature>
<evidence type="ECO:0000313" key="7">
    <source>
        <dbReference type="Proteomes" id="UP000670092"/>
    </source>
</evidence>
<dbReference type="InterPro" id="IPR059112">
    <property type="entry name" value="CysZ/EI24"/>
</dbReference>
<evidence type="ECO:0000256" key="2">
    <source>
        <dbReference type="ARBA" id="ARBA00022692"/>
    </source>
</evidence>
<dbReference type="PANTHER" id="PTHR34292">
    <property type="entry name" value="OUTER SPORE WALL PROTEIN LDS1"/>
    <property type="match status" value="1"/>
</dbReference>